<feature type="coiled-coil region" evidence="1">
    <location>
        <begin position="69"/>
        <end position="111"/>
    </location>
</feature>
<name>A0A1G2DBB3_9BACT</name>
<keyword evidence="1" id="KW-0175">Coiled coil</keyword>
<comment type="caution">
    <text evidence="3">The sequence shown here is derived from an EMBL/GenBank/DDBJ whole genome shotgun (WGS) entry which is preliminary data.</text>
</comment>
<dbReference type="EMBL" id="MHLO01000046">
    <property type="protein sequence ID" value="OGZ10752.1"/>
    <property type="molecule type" value="Genomic_DNA"/>
</dbReference>
<evidence type="ECO:0000256" key="2">
    <source>
        <dbReference type="SAM" id="Phobius"/>
    </source>
</evidence>
<proteinExistence type="predicted"/>
<evidence type="ECO:0000256" key="1">
    <source>
        <dbReference type="SAM" id="Coils"/>
    </source>
</evidence>
<dbReference type="STRING" id="1798664.A3C93_05550"/>
<evidence type="ECO:0000313" key="3">
    <source>
        <dbReference type="EMBL" id="OGZ10752.1"/>
    </source>
</evidence>
<dbReference type="Proteomes" id="UP000178636">
    <property type="component" value="Unassembled WGS sequence"/>
</dbReference>
<accession>A0A1G2DBB3</accession>
<organism evidence="3 4">
    <name type="scientific">Candidatus Lloydbacteria bacterium RIFCSPHIGHO2_02_FULL_54_17</name>
    <dbReference type="NCBI Taxonomy" id="1798664"/>
    <lineage>
        <taxon>Bacteria</taxon>
        <taxon>Candidatus Lloydiibacteriota</taxon>
    </lineage>
</organism>
<keyword evidence="2" id="KW-0812">Transmembrane</keyword>
<dbReference type="AlphaFoldDB" id="A0A1G2DBB3"/>
<evidence type="ECO:0000313" key="4">
    <source>
        <dbReference type="Proteomes" id="UP000178636"/>
    </source>
</evidence>
<gene>
    <name evidence="3" type="ORF">A3C93_05550</name>
</gene>
<sequence length="158" mass="17298">MSLRHSDVGYQVDVVSPFLVLSGSHYIDENIMAISAFSQAVLKGFDDPETGCVSHDQVAFQSCRQAYFLKQQNQILQNQQQQSNEILRQENTGLKTQAAKIQSELDALKTQPTSTATTGSSVQPQMGVNGNGNVIVFSLLLIIAILATVIITKHFSKK</sequence>
<keyword evidence="2" id="KW-0472">Membrane</keyword>
<reference evidence="3 4" key="1">
    <citation type="journal article" date="2016" name="Nat. Commun.">
        <title>Thousands of microbial genomes shed light on interconnected biogeochemical processes in an aquifer system.</title>
        <authorList>
            <person name="Anantharaman K."/>
            <person name="Brown C.T."/>
            <person name="Hug L.A."/>
            <person name="Sharon I."/>
            <person name="Castelle C.J."/>
            <person name="Probst A.J."/>
            <person name="Thomas B.C."/>
            <person name="Singh A."/>
            <person name="Wilkins M.J."/>
            <person name="Karaoz U."/>
            <person name="Brodie E.L."/>
            <person name="Williams K.H."/>
            <person name="Hubbard S.S."/>
            <person name="Banfield J.F."/>
        </authorList>
    </citation>
    <scope>NUCLEOTIDE SEQUENCE [LARGE SCALE GENOMIC DNA]</scope>
</reference>
<feature type="transmembrane region" description="Helical" evidence="2">
    <location>
        <begin position="134"/>
        <end position="152"/>
    </location>
</feature>
<protein>
    <submittedName>
        <fullName evidence="3">Uncharacterized protein</fullName>
    </submittedName>
</protein>
<keyword evidence="2" id="KW-1133">Transmembrane helix</keyword>